<evidence type="ECO:0000256" key="1">
    <source>
        <dbReference type="ARBA" id="ARBA00006547"/>
    </source>
</evidence>
<name>A0A1M7EG22_9BACL</name>
<keyword evidence="3" id="KW-0808">Transferase</keyword>
<accession>A0A1M7EG22</accession>
<dbReference type="Pfam" id="PF00797">
    <property type="entry name" value="Acetyltransf_2"/>
    <property type="match status" value="1"/>
</dbReference>
<evidence type="ECO:0000313" key="4">
    <source>
        <dbReference type="Proteomes" id="UP000184206"/>
    </source>
</evidence>
<dbReference type="GO" id="GO:0016407">
    <property type="term" value="F:acetyltransferase activity"/>
    <property type="evidence" value="ECO:0007669"/>
    <property type="project" value="InterPro"/>
</dbReference>
<protein>
    <submittedName>
        <fullName evidence="3">Arylamine N-acetyltransferase</fullName>
    </submittedName>
</protein>
<dbReference type="PANTHER" id="PTHR11786">
    <property type="entry name" value="N-HYDROXYARYLAMINE O-ACETYLTRANSFERASE"/>
    <property type="match status" value="1"/>
</dbReference>
<comment type="similarity">
    <text evidence="1 2">Belongs to the arylamine N-acetyltransferase family.</text>
</comment>
<dbReference type="InterPro" id="IPR001447">
    <property type="entry name" value="Arylamine_N-AcTrfase"/>
</dbReference>
<dbReference type="PANTHER" id="PTHR11786:SF0">
    <property type="entry name" value="ARYLAMINE N-ACETYLTRANSFERASE 4-RELATED"/>
    <property type="match status" value="1"/>
</dbReference>
<dbReference type="EMBL" id="FRCF01000003">
    <property type="protein sequence ID" value="SHL90576.1"/>
    <property type="molecule type" value="Genomic_DNA"/>
</dbReference>
<dbReference type="RefSeq" id="WP_072709389.1">
    <property type="nucleotide sequence ID" value="NZ_FRCF01000003.1"/>
</dbReference>
<dbReference type="Gene3D" id="3.30.2140.20">
    <property type="match status" value="1"/>
</dbReference>
<gene>
    <name evidence="3" type="ORF">SAMN02745189_01209</name>
</gene>
<evidence type="ECO:0000256" key="2">
    <source>
        <dbReference type="RuleBase" id="RU003452"/>
    </source>
</evidence>
<dbReference type="InterPro" id="IPR053710">
    <property type="entry name" value="Arylamine_NAT_domain_sf"/>
</dbReference>
<organism evidence="3 4">
    <name type="scientific">Lacicoccus alkaliphilus DSM 16010</name>
    <dbReference type="NCBI Taxonomy" id="1123231"/>
    <lineage>
        <taxon>Bacteria</taxon>
        <taxon>Bacillati</taxon>
        <taxon>Bacillota</taxon>
        <taxon>Bacilli</taxon>
        <taxon>Bacillales</taxon>
        <taxon>Salinicoccaceae</taxon>
        <taxon>Lacicoccus</taxon>
    </lineage>
</organism>
<dbReference type="Proteomes" id="UP000184206">
    <property type="component" value="Unassembled WGS sequence"/>
</dbReference>
<dbReference type="SUPFAM" id="SSF54001">
    <property type="entry name" value="Cysteine proteinases"/>
    <property type="match status" value="1"/>
</dbReference>
<sequence length="249" mass="28435">MIKEMDRFLGNPSGGLDEYISSYMKRVPFENIDVQNEVPISLALEDIFDKIIICGRGGFCYEMNTLFRQYLNAKGYNAYNVSATVKHPDGWTREGSHMSTLVKSDDLYVADVGFGDLPLKAMPIRPVEEAVVIDDVNGRYRAVETDSGFEVQKDGGEGFETLYRGGFTPREIEDFQDNLEYNQHHPDSIFVRKLIVTQPKSDGRVSMSESSLTITKHGEKEKFEVNRHNYGKFLNDHFNLNVEVKRLEK</sequence>
<dbReference type="AlphaFoldDB" id="A0A1M7EG22"/>
<dbReference type="OrthoDB" id="7181050at2"/>
<reference evidence="3 4" key="1">
    <citation type="submission" date="2016-11" db="EMBL/GenBank/DDBJ databases">
        <authorList>
            <person name="Jaros S."/>
            <person name="Januszkiewicz K."/>
            <person name="Wedrychowicz H."/>
        </authorList>
    </citation>
    <scope>NUCLEOTIDE SEQUENCE [LARGE SCALE GENOMIC DNA]</scope>
    <source>
        <strain evidence="3 4">DSM 16010</strain>
    </source>
</reference>
<dbReference type="InterPro" id="IPR038765">
    <property type="entry name" value="Papain-like_cys_pep_sf"/>
</dbReference>
<dbReference type="STRING" id="1123231.SAMN02745189_01209"/>
<evidence type="ECO:0000313" key="3">
    <source>
        <dbReference type="EMBL" id="SHL90576.1"/>
    </source>
</evidence>
<dbReference type="PRINTS" id="PR01543">
    <property type="entry name" value="ANATRNSFRASE"/>
</dbReference>
<keyword evidence="4" id="KW-1185">Reference proteome</keyword>
<proteinExistence type="inferred from homology"/>